<evidence type="ECO:0000313" key="3">
    <source>
        <dbReference type="Proteomes" id="UP000824469"/>
    </source>
</evidence>
<dbReference type="InterPro" id="IPR029064">
    <property type="entry name" value="Ribosomal_eL30-like_sf"/>
</dbReference>
<gene>
    <name evidence="2" type="ORF">KI387_028149</name>
</gene>
<dbReference type="PANTHER" id="PTHR47903:SF2">
    <property type="entry name" value="OS07G0636400 PROTEIN"/>
    <property type="match status" value="1"/>
</dbReference>
<proteinExistence type="predicted"/>
<protein>
    <recommendedName>
        <fullName evidence="4">Ribosomal protein L7Ae/L30e/S12e/Gadd45 domain-containing protein</fullName>
    </recommendedName>
</protein>
<dbReference type="SUPFAM" id="SSF55315">
    <property type="entry name" value="L30e-like"/>
    <property type="match status" value="1"/>
</dbReference>
<sequence length="298" mass="33315">MGKKKRIAAKRKANQSDVTPLHLKKQKTLDLSLTENPSRSSPHNIGPVNLLAINENQKRETTLPLESVKKKKKQKKKKKKTSDLPETASPVESVRKKKKKRGSKNKTGREIFKEHLNGILYFKDKHLDELLEKLSSSIEAMRHPKGKVYDNIWMKQSFSVGINDVTRTLERMPVALDKPIESYISDFNSSPDRFPNIESDHEDNGPKKQFIGRETETQGKGVHLQAVLTAVDCHPRVLVSHLPGLASSRGVPLFSVEDHGTGSERLGQLLKLKTAIAIGVKVGESTINKSIQGVIDDQ</sequence>
<feature type="non-terminal residue" evidence="2">
    <location>
        <position position="1"/>
    </location>
</feature>
<dbReference type="Proteomes" id="UP000824469">
    <property type="component" value="Unassembled WGS sequence"/>
</dbReference>
<comment type="caution">
    <text evidence="2">The sequence shown here is derived from an EMBL/GenBank/DDBJ whole genome shotgun (WGS) entry which is preliminary data.</text>
</comment>
<evidence type="ECO:0000256" key="1">
    <source>
        <dbReference type="SAM" id="MobiDB-lite"/>
    </source>
</evidence>
<reference evidence="2 3" key="1">
    <citation type="journal article" date="2021" name="Nat. Plants">
        <title>The Taxus genome provides insights into paclitaxel biosynthesis.</title>
        <authorList>
            <person name="Xiong X."/>
            <person name="Gou J."/>
            <person name="Liao Q."/>
            <person name="Li Y."/>
            <person name="Zhou Q."/>
            <person name="Bi G."/>
            <person name="Li C."/>
            <person name="Du R."/>
            <person name="Wang X."/>
            <person name="Sun T."/>
            <person name="Guo L."/>
            <person name="Liang H."/>
            <person name="Lu P."/>
            <person name="Wu Y."/>
            <person name="Zhang Z."/>
            <person name="Ro D.K."/>
            <person name="Shang Y."/>
            <person name="Huang S."/>
            <person name="Yan J."/>
        </authorList>
    </citation>
    <scope>NUCLEOTIDE SEQUENCE [LARGE SCALE GENOMIC DNA]</scope>
    <source>
        <strain evidence="2">Ta-2019</strain>
    </source>
</reference>
<name>A0AA38L415_TAXCH</name>
<feature type="compositionally biased region" description="Basic residues" evidence="1">
    <location>
        <begin position="95"/>
        <end position="106"/>
    </location>
</feature>
<organism evidence="2 3">
    <name type="scientific">Taxus chinensis</name>
    <name type="common">Chinese yew</name>
    <name type="synonym">Taxus wallichiana var. chinensis</name>
    <dbReference type="NCBI Taxonomy" id="29808"/>
    <lineage>
        <taxon>Eukaryota</taxon>
        <taxon>Viridiplantae</taxon>
        <taxon>Streptophyta</taxon>
        <taxon>Embryophyta</taxon>
        <taxon>Tracheophyta</taxon>
        <taxon>Spermatophyta</taxon>
        <taxon>Pinopsida</taxon>
        <taxon>Pinidae</taxon>
        <taxon>Conifers II</taxon>
        <taxon>Cupressales</taxon>
        <taxon>Taxaceae</taxon>
        <taxon>Taxus</taxon>
    </lineage>
</organism>
<dbReference type="EMBL" id="JAHRHJ020000006">
    <property type="protein sequence ID" value="KAH9313114.1"/>
    <property type="molecule type" value="Genomic_DNA"/>
</dbReference>
<feature type="compositionally biased region" description="Basic residues" evidence="1">
    <location>
        <begin position="69"/>
        <end position="80"/>
    </location>
</feature>
<feature type="region of interest" description="Disordered" evidence="1">
    <location>
        <begin position="1"/>
        <end position="108"/>
    </location>
</feature>
<feature type="compositionally biased region" description="Basic residues" evidence="1">
    <location>
        <begin position="1"/>
        <end position="13"/>
    </location>
</feature>
<dbReference type="PANTHER" id="PTHR47903">
    <property type="entry name" value="OS07G0636400 PROTEIN"/>
    <property type="match status" value="1"/>
</dbReference>
<dbReference type="OMA" id="HERVNNE"/>
<dbReference type="Gene3D" id="3.30.1330.30">
    <property type="match status" value="1"/>
</dbReference>
<evidence type="ECO:0000313" key="2">
    <source>
        <dbReference type="EMBL" id="KAH9313114.1"/>
    </source>
</evidence>
<dbReference type="AlphaFoldDB" id="A0AA38L415"/>
<accession>A0AA38L415</accession>
<feature type="compositionally biased region" description="Polar residues" evidence="1">
    <location>
        <begin position="29"/>
        <end position="43"/>
    </location>
</feature>
<evidence type="ECO:0008006" key="4">
    <source>
        <dbReference type="Google" id="ProtNLM"/>
    </source>
</evidence>
<keyword evidence="3" id="KW-1185">Reference proteome</keyword>